<proteinExistence type="inferred from homology"/>
<organism evidence="10 11">
    <name type="scientific">Rohdeia mirabilis</name>
    <dbReference type="NCBI Taxonomy" id="2528008"/>
    <lineage>
        <taxon>Bacteria</taxon>
        <taxon>Pseudomonadati</taxon>
        <taxon>Planctomycetota</taxon>
        <taxon>Planctomycetia</taxon>
        <taxon>Planctomycetia incertae sedis</taxon>
        <taxon>Rohdeia</taxon>
    </lineage>
</organism>
<keyword evidence="3 8" id="KW-0479">Metal-binding</keyword>
<dbReference type="InterPro" id="IPR005708">
    <property type="entry name" value="Homogentis_dOase"/>
</dbReference>
<dbReference type="Gene3D" id="2.60.120.10">
    <property type="entry name" value="Jelly Rolls"/>
    <property type="match status" value="1"/>
</dbReference>
<keyword evidence="5 10" id="KW-0560">Oxidoreductase</keyword>
<evidence type="ECO:0000256" key="5">
    <source>
        <dbReference type="ARBA" id="ARBA00023002"/>
    </source>
</evidence>
<feature type="binding site" evidence="8">
    <location>
        <position position="334"/>
    </location>
    <ligand>
        <name>homogentisate</name>
        <dbReference type="ChEBI" id="CHEBI:16169"/>
    </ligand>
</feature>
<feature type="active site" description="Proton acceptor" evidence="7">
    <location>
        <position position="261"/>
    </location>
</feature>
<comment type="similarity">
    <text evidence="2">Belongs to the homogentisate dioxygenase family.</text>
</comment>
<gene>
    <name evidence="10" type="primary">hmgA</name>
    <name evidence="10" type="ORF">Pla163_25300</name>
</gene>
<evidence type="ECO:0000256" key="8">
    <source>
        <dbReference type="PIRSR" id="PIRSR605708-2"/>
    </source>
</evidence>
<dbReference type="GO" id="GO:0005737">
    <property type="term" value="C:cytoplasm"/>
    <property type="evidence" value="ECO:0007669"/>
    <property type="project" value="TreeGrafter"/>
</dbReference>
<dbReference type="Proteomes" id="UP000319342">
    <property type="component" value="Chromosome"/>
</dbReference>
<dbReference type="InterPro" id="IPR046452">
    <property type="entry name" value="HgmA_N"/>
</dbReference>
<protein>
    <submittedName>
        <fullName evidence="10">Homogentisate 1,2-dioxygenase</fullName>
        <ecNumber evidence="10">1.13.11.5</ecNumber>
    </submittedName>
</protein>
<evidence type="ECO:0000256" key="1">
    <source>
        <dbReference type="ARBA" id="ARBA00001962"/>
    </source>
</evidence>
<reference evidence="10 11" key="1">
    <citation type="submission" date="2019-02" db="EMBL/GenBank/DDBJ databases">
        <title>Deep-cultivation of Planctomycetes and their phenomic and genomic characterization uncovers novel biology.</title>
        <authorList>
            <person name="Wiegand S."/>
            <person name="Jogler M."/>
            <person name="Boedeker C."/>
            <person name="Pinto D."/>
            <person name="Vollmers J."/>
            <person name="Rivas-Marin E."/>
            <person name="Kohn T."/>
            <person name="Peeters S.H."/>
            <person name="Heuer A."/>
            <person name="Rast P."/>
            <person name="Oberbeckmann S."/>
            <person name="Bunk B."/>
            <person name="Jeske O."/>
            <person name="Meyerdierks A."/>
            <person name="Storesund J.E."/>
            <person name="Kallscheuer N."/>
            <person name="Luecker S."/>
            <person name="Lage O.M."/>
            <person name="Pohl T."/>
            <person name="Merkel B.J."/>
            <person name="Hornburger P."/>
            <person name="Mueller R.-W."/>
            <person name="Bruemmer F."/>
            <person name="Labrenz M."/>
            <person name="Spormann A.M."/>
            <person name="Op den Camp H."/>
            <person name="Overmann J."/>
            <person name="Amann R."/>
            <person name="Jetten M.S.M."/>
            <person name="Mascher T."/>
            <person name="Medema M.H."/>
            <person name="Devos D.P."/>
            <person name="Kaster A.-K."/>
            <person name="Ovreas L."/>
            <person name="Rohde M."/>
            <person name="Galperin M.Y."/>
            <person name="Jogler C."/>
        </authorList>
    </citation>
    <scope>NUCLEOTIDE SEQUENCE [LARGE SCALE GENOMIC DNA]</scope>
    <source>
        <strain evidence="10 11">Pla163</strain>
    </source>
</reference>
<evidence type="ECO:0000256" key="2">
    <source>
        <dbReference type="ARBA" id="ARBA00007757"/>
    </source>
</evidence>
<dbReference type="EMBL" id="CP036290">
    <property type="protein sequence ID" value="QDU85401.1"/>
    <property type="molecule type" value="Genomic_DNA"/>
</dbReference>
<dbReference type="InterPro" id="IPR011051">
    <property type="entry name" value="RmlC_Cupin_sf"/>
</dbReference>
<feature type="domain" description="Homogentisate 1,2-dioxygenase N-terminal" evidence="9">
    <location>
        <begin position="112"/>
        <end position="249"/>
    </location>
</feature>
<dbReference type="PANTHER" id="PTHR11056:SF0">
    <property type="entry name" value="HOMOGENTISATE 1,2-DIOXYGENASE"/>
    <property type="match status" value="1"/>
</dbReference>
<comment type="cofactor">
    <cofactor evidence="1 8">
        <name>Fe cation</name>
        <dbReference type="ChEBI" id="CHEBI:24875"/>
    </cofactor>
</comment>
<dbReference type="GO" id="GO:0046872">
    <property type="term" value="F:metal ion binding"/>
    <property type="evidence" value="ECO:0007669"/>
    <property type="project" value="UniProtKB-KW"/>
</dbReference>
<sequence length="383" mass="43399">MPIYQTRGELPRKRHQVLRRPDGELYREELVGNYGFNGPSSLLYHTEQPTAVVDTRWVADMTPVQAPSKDHRNRHFRTSPIPHGGNWVQQRTPLLFNDDVVISIARPTEAGDFCYRNGEGDELLYVADGEGVLETAFGLIEYRREDYLVIPRGIVHRLVPKQGVEHCVLVHEFRGHVTTPRRYKNQQGQLKEGSPFSERDLRTPQDLFQRSGPATVMVKHAGQLHEYSLAHHPFDVVGWDGYYFPYAFNARDFEPLVGRYHLPPPVHQTFEAEGAVICTFAPRPFDFGEGAIPAPYAHSNAMSDEVIFYASKEFMSRKGVEYGSITLHPDGVPHGPQPGKTEASIGATWTDELAIMCDTFRPLKVAEGAVEYEDEGYFTSWVE</sequence>
<evidence type="ECO:0000256" key="7">
    <source>
        <dbReference type="PIRSR" id="PIRSR605708-1"/>
    </source>
</evidence>
<dbReference type="Pfam" id="PF20510">
    <property type="entry name" value="HgmA_N"/>
    <property type="match status" value="1"/>
</dbReference>
<keyword evidence="6 8" id="KW-0408">Iron</keyword>
<dbReference type="GO" id="GO:0004411">
    <property type="term" value="F:homogentisate 1,2-dioxygenase activity"/>
    <property type="evidence" value="ECO:0007669"/>
    <property type="project" value="UniProtKB-EC"/>
</dbReference>
<dbReference type="RefSeq" id="WP_145188672.1">
    <property type="nucleotide sequence ID" value="NZ_CP036290.1"/>
</dbReference>
<evidence type="ECO:0000256" key="6">
    <source>
        <dbReference type="ARBA" id="ARBA00023004"/>
    </source>
</evidence>
<accession>A0A518D1P8</accession>
<feature type="binding site" evidence="8">
    <location>
        <position position="334"/>
    </location>
    <ligand>
        <name>Fe cation</name>
        <dbReference type="ChEBI" id="CHEBI:24875"/>
    </ligand>
</feature>
<dbReference type="OrthoDB" id="9768662at2"/>
<dbReference type="AlphaFoldDB" id="A0A518D1P8"/>
<dbReference type="PANTHER" id="PTHR11056">
    <property type="entry name" value="HOMOGENTISATE 1,2-DIOXYGENASE"/>
    <property type="match status" value="1"/>
</dbReference>
<evidence type="ECO:0000256" key="4">
    <source>
        <dbReference type="ARBA" id="ARBA00022964"/>
    </source>
</evidence>
<dbReference type="InterPro" id="IPR014710">
    <property type="entry name" value="RmlC-like_jellyroll"/>
</dbReference>
<evidence type="ECO:0000313" key="10">
    <source>
        <dbReference type="EMBL" id="QDU85401.1"/>
    </source>
</evidence>
<evidence type="ECO:0000313" key="11">
    <source>
        <dbReference type="Proteomes" id="UP000319342"/>
    </source>
</evidence>
<keyword evidence="11" id="KW-1185">Reference proteome</keyword>
<keyword evidence="4 10" id="KW-0223">Dioxygenase</keyword>
<name>A0A518D1P8_9BACT</name>
<evidence type="ECO:0000259" key="9">
    <source>
        <dbReference type="Pfam" id="PF20510"/>
    </source>
</evidence>
<feature type="binding site" evidence="8">
    <location>
        <position position="304"/>
    </location>
    <ligand>
        <name>Fe cation</name>
        <dbReference type="ChEBI" id="CHEBI:24875"/>
    </ligand>
</feature>
<dbReference type="GO" id="GO:0006570">
    <property type="term" value="P:tyrosine metabolic process"/>
    <property type="evidence" value="ECO:0007669"/>
    <property type="project" value="InterPro"/>
</dbReference>
<dbReference type="GO" id="GO:0006559">
    <property type="term" value="P:L-phenylalanine catabolic process"/>
    <property type="evidence" value="ECO:0007669"/>
    <property type="project" value="InterPro"/>
</dbReference>
<evidence type="ECO:0000256" key="3">
    <source>
        <dbReference type="ARBA" id="ARBA00022723"/>
    </source>
</evidence>
<dbReference type="SUPFAM" id="SSF51182">
    <property type="entry name" value="RmlC-like cupins"/>
    <property type="match status" value="1"/>
</dbReference>
<feature type="binding site" evidence="8">
    <location>
        <position position="298"/>
    </location>
    <ligand>
        <name>Fe cation</name>
        <dbReference type="ChEBI" id="CHEBI:24875"/>
    </ligand>
</feature>
<dbReference type="EC" id="1.13.11.5" evidence="10"/>